<evidence type="ECO:0000259" key="9">
    <source>
        <dbReference type="Pfam" id="PF01288"/>
    </source>
</evidence>
<evidence type="ECO:0000256" key="1">
    <source>
        <dbReference type="ARBA" id="ARBA00000198"/>
    </source>
</evidence>
<evidence type="ECO:0000256" key="7">
    <source>
        <dbReference type="ARBA" id="ARBA00022840"/>
    </source>
</evidence>
<keyword evidence="8" id="KW-0289">Folate biosynthesis</keyword>
<dbReference type="InterPro" id="IPR000550">
    <property type="entry name" value="Hppk"/>
</dbReference>
<evidence type="ECO:0000256" key="3">
    <source>
        <dbReference type="ARBA" id="ARBA00013253"/>
    </source>
</evidence>
<dbReference type="Proteomes" id="UP001549257">
    <property type="component" value="Unassembled WGS sequence"/>
</dbReference>
<dbReference type="EC" id="2.7.6.3" evidence="3"/>
<evidence type="ECO:0000256" key="6">
    <source>
        <dbReference type="ARBA" id="ARBA00022777"/>
    </source>
</evidence>
<dbReference type="Pfam" id="PF01288">
    <property type="entry name" value="HPPK"/>
    <property type="match status" value="1"/>
</dbReference>
<evidence type="ECO:0000313" key="11">
    <source>
        <dbReference type="Proteomes" id="UP001549257"/>
    </source>
</evidence>
<feature type="domain" description="7,8-dihydro-6-hydroxymethylpterin-pyrophosphokinase" evidence="9">
    <location>
        <begin position="15"/>
        <end position="147"/>
    </location>
</feature>
<evidence type="ECO:0000256" key="8">
    <source>
        <dbReference type="ARBA" id="ARBA00022909"/>
    </source>
</evidence>
<dbReference type="PANTHER" id="PTHR43071:SF1">
    <property type="entry name" value="2-AMINO-4-HYDROXY-6-HYDROXYMETHYLDIHYDROPTERIDINE PYROPHOSPHOKINASE"/>
    <property type="match status" value="1"/>
</dbReference>
<comment type="catalytic activity">
    <reaction evidence="1">
        <text>6-hydroxymethyl-7,8-dihydropterin + ATP = (7,8-dihydropterin-6-yl)methyl diphosphate + AMP + H(+)</text>
        <dbReference type="Rhea" id="RHEA:11412"/>
        <dbReference type="ChEBI" id="CHEBI:15378"/>
        <dbReference type="ChEBI" id="CHEBI:30616"/>
        <dbReference type="ChEBI" id="CHEBI:44841"/>
        <dbReference type="ChEBI" id="CHEBI:72950"/>
        <dbReference type="ChEBI" id="CHEBI:456215"/>
        <dbReference type="EC" id="2.7.6.3"/>
    </reaction>
</comment>
<dbReference type="CDD" id="cd00483">
    <property type="entry name" value="HPPK"/>
    <property type="match status" value="1"/>
</dbReference>
<dbReference type="InterPro" id="IPR035907">
    <property type="entry name" value="Hppk_sf"/>
</dbReference>
<reference evidence="10 11" key="1">
    <citation type="submission" date="2024-06" db="EMBL/GenBank/DDBJ databases">
        <title>Sorghum-associated microbial communities from plants grown in Nebraska, USA.</title>
        <authorList>
            <person name="Schachtman D."/>
        </authorList>
    </citation>
    <scope>NUCLEOTIDE SEQUENCE [LARGE SCALE GENOMIC DNA]</scope>
    <source>
        <strain evidence="10 11">2857</strain>
    </source>
</reference>
<dbReference type="PANTHER" id="PTHR43071">
    <property type="entry name" value="2-AMINO-4-HYDROXY-6-HYDROXYMETHYLDIHYDROPTERIDINE PYROPHOSPHOKINASE"/>
    <property type="match status" value="1"/>
</dbReference>
<sequence>MVMREQRLRVELPAVLSLGSNLGDREATLRAAVAEIAALPQVTVVAASGLVETDAVKLDGVDTDAPAYLNAVVTVRTSLDPDELLSALGAIEQEHGRVRDERWGDRTLDIDIVDFGGLRVDTDRLTLPHPRAAERGFVLVPWLEIEPHAALLARGRVDQLPAATLDDVRPYPARPLL</sequence>
<evidence type="ECO:0000256" key="4">
    <source>
        <dbReference type="ARBA" id="ARBA00022679"/>
    </source>
</evidence>
<evidence type="ECO:0000256" key="5">
    <source>
        <dbReference type="ARBA" id="ARBA00022741"/>
    </source>
</evidence>
<gene>
    <name evidence="10" type="ORF">ABIE21_003563</name>
</gene>
<evidence type="ECO:0000256" key="2">
    <source>
        <dbReference type="ARBA" id="ARBA00005051"/>
    </source>
</evidence>
<proteinExistence type="predicted"/>
<keyword evidence="6" id="KW-0418">Kinase</keyword>
<accession>A0ABV2QSP7</accession>
<dbReference type="EMBL" id="JBEPSJ010000005">
    <property type="protein sequence ID" value="MET4584032.1"/>
    <property type="molecule type" value="Genomic_DNA"/>
</dbReference>
<keyword evidence="5" id="KW-0547">Nucleotide-binding</keyword>
<keyword evidence="7" id="KW-0067">ATP-binding</keyword>
<protein>
    <recommendedName>
        <fullName evidence="3">2-amino-4-hydroxy-6-hydroxymethyldihydropteridine diphosphokinase</fullName>
        <ecNumber evidence="3">2.7.6.3</ecNumber>
    </recommendedName>
</protein>
<organism evidence="10 11">
    <name type="scientific">Conyzicola nivalis</name>
    <dbReference type="NCBI Taxonomy" id="1477021"/>
    <lineage>
        <taxon>Bacteria</taxon>
        <taxon>Bacillati</taxon>
        <taxon>Actinomycetota</taxon>
        <taxon>Actinomycetes</taxon>
        <taxon>Micrococcales</taxon>
        <taxon>Microbacteriaceae</taxon>
        <taxon>Conyzicola</taxon>
    </lineage>
</organism>
<dbReference type="NCBIfam" id="TIGR01498">
    <property type="entry name" value="folK"/>
    <property type="match status" value="1"/>
</dbReference>
<keyword evidence="11" id="KW-1185">Reference proteome</keyword>
<dbReference type="SUPFAM" id="SSF55083">
    <property type="entry name" value="6-hydroxymethyl-7,8-dihydropterin pyrophosphokinase, HPPK"/>
    <property type="match status" value="1"/>
</dbReference>
<name>A0ABV2QSP7_9MICO</name>
<comment type="caution">
    <text evidence="10">The sequence shown here is derived from an EMBL/GenBank/DDBJ whole genome shotgun (WGS) entry which is preliminary data.</text>
</comment>
<dbReference type="GO" id="GO:0003848">
    <property type="term" value="F:2-amino-4-hydroxy-6-hydroxymethyldihydropteridine diphosphokinase activity"/>
    <property type="evidence" value="ECO:0007669"/>
    <property type="project" value="UniProtKB-EC"/>
</dbReference>
<keyword evidence="4 10" id="KW-0808">Transferase</keyword>
<dbReference type="Gene3D" id="3.30.70.560">
    <property type="entry name" value="7,8-Dihydro-6-hydroxymethylpterin-pyrophosphokinase HPPK"/>
    <property type="match status" value="1"/>
</dbReference>
<evidence type="ECO:0000313" key="10">
    <source>
        <dbReference type="EMBL" id="MET4584032.1"/>
    </source>
</evidence>
<comment type="pathway">
    <text evidence="2">Cofactor biosynthesis; tetrahydrofolate biosynthesis; 2-amino-4-hydroxy-6-hydroxymethyl-7,8-dihydropteridine diphosphate from 7,8-dihydroneopterin triphosphate: step 4/4.</text>
</comment>